<evidence type="ECO:0000313" key="5">
    <source>
        <dbReference type="EMBL" id="KAK7880534.1"/>
    </source>
</evidence>
<evidence type="ECO:0000256" key="1">
    <source>
        <dbReference type="ARBA" id="ARBA00022443"/>
    </source>
</evidence>
<feature type="region of interest" description="Disordered" evidence="3">
    <location>
        <begin position="109"/>
        <end position="191"/>
    </location>
</feature>
<accession>A0AAW0MMJ1</accession>
<dbReference type="InterPro" id="IPR001452">
    <property type="entry name" value="SH3_domain"/>
</dbReference>
<evidence type="ECO:0000259" key="4">
    <source>
        <dbReference type="PROSITE" id="PS50002"/>
    </source>
</evidence>
<reference evidence="6" key="1">
    <citation type="submission" date="2024-04" db="EMBL/GenBank/DDBJ databases">
        <title>Salinicola lusitanus LLJ914,a marine bacterium isolated from the Okinawa Trough.</title>
        <authorList>
            <person name="Li J."/>
        </authorList>
    </citation>
    <scope>NUCLEOTIDE SEQUENCE [LARGE SCALE GENOMIC DNA]</scope>
</reference>
<feature type="compositionally biased region" description="Polar residues" evidence="3">
    <location>
        <begin position="340"/>
        <end position="361"/>
    </location>
</feature>
<evidence type="ECO:0000256" key="3">
    <source>
        <dbReference type="SAM" id="MobiDB-lite"/>
    </source>
</evidence>
<feature type="compositionally biased region" description="Low complexity" evidence="3">
    <location>
        <begin position="310"/>
        <end position="339"/>
    </location>
</feature>
<sequence>MLSVPKRANDAMHVSMLEGLEEGLDGGSVSVTITDLCVSGLEEGLEEGLEVCVSVDSGLEKGLEYLCSADITDLWFSDVREVGGVREAYRENPCKFRFLFGGGRLRRRRAEAGVGPQHQAGDPGTQRSLRGALREPIPLPKTPNPTLGRQRSISRRETSEDADSLGDASSQPDTVSIASRTSQNTADSDKLSGGSEQVVVLLDFTTSLSRYNTYIVYFYAVIRQLRAGGRTLSGGSEQVVVLLDFTTSISGELSVKCGQTVELLERSADRPGWCLIRTTDQQTPQEGLVPMSALCLSHSHSAPDMEGLVPPSTTSTCSTSPPGSTAPPTANTAPSPGGTHTCNSNGSATGLSANSTSNSRGKNTHRRIQPATPEPHTETLPLQLLLLFPVSSTSYIKVLL</sequence>
<feature type="domain" description="SH3" evidence="4">
    <location>
        <begin position="234"/>
        <end position="299"/>
    </location>
</feature>
<evidence type="ECO:0000256" key="2">
    <source>
        <dbReference type="PROSITE-ProRule" id="PRU00192"/>
    </source>
</evidence>
<dbReference type="SUPFAM" id="SSF50044">
    <property type="entry name" value="SH3-domain"/>
    <property type="match status" value="1"/>
</dbReference>
<name>A0AAW0MMJ1_9GOBI</name>
<dbReference type="SMART" id="SM00326">
    <property type="entry name" value="SH3"/>
    <property type="match status" value="1"/>
</dbReference>
<dbReference type="PROSITE" id="PS50002">
    <property type="entry name" value="SH3"/>
    <property type="match status" value="1"/>
</dbReference>
<feature type="compositionally biased region" description="Polar residues" evidence="3">
    <location>
        <begin position="167"/>
        <end position="186"/>
    </location>
</feature>
<dbReference type="EMBL" id="JBBPFD010000084">
    <property type="protein sequence ID" value="KAK7880534.1"/>
    <property type="molecule type" value="Genomic_DNA"/>
</dbReference>
<evidence type="ECO:0000313" key="6">
    <source>
        <dbReference type="Proteomes" id="UP001460270"/>
    </source>
</evidence>
<proteinExistence type="predicted"/>
<organism evidence="5 6">
    <name type="scientific">Mugilogobius chulae</name>
    <name type="common">yellowstripe goby</name>
    <dbReference type="NCBI Taxonomy" id="88201"/>
    <lineage>
        <taxon>Eukaryota</taxon>
        <taxon>Metazoa</taxon>
        <taxon>Chordata</taxon>
        <taxon>Craniata</taxon>
        <taxon>Vertebrata</taxon>
        <taxon>Euteleostomi</taxon>
        <taxon>Actinopterygii</taxon>
        <taxon>Neopterygii</taxon>
        <taxon>Teleostei</taxon>
        <taxon>Neoteleostei</taxon>
        <taxon>Acanthomorphata</taxon>
        <taxon>Gobiaria</taxon>
        <taxon>Gobiiformes</taxon>
        <taxon>Gobioidei</taxon>
        <taxon>Gobiidae</taxon>
        <taxon>Gobionellinae</taxon>
        <taxon>Mugilogobius</taxon>
    </lineage>
</organism>
<dbReference type="Pfam" id="PF00018">
    <property type="entry name" value="SH3_1"/>
    <property type="match status" value="1"/>
</dbReference>
<protein>
    <recommendedName>
        <fullName evidence="4">SH3 domain-containing protein</fullName>
    </recommendedName>
</protein>
<feature type="region of interest" description="Disordered" evidence="3">
    <location>
        <begin position="304"/>
        <end position="376"/>
    </location>
</feature>
<dbReference type="InterPro" id="IPR036028">
    <property type="entry name" value="SH3-like_dom_sf"/>
</dbReference>
<dbReference type="AlphaFoldDB" id="A0AAW0MMJ1"/>
<gene>
    <name evidence="5" type="ORF">WMY93_032836</name>
</gene>
<dbReference type="Proteomes" id="UP001460270">
    <property type="component" value="Unassembled WGS sequence"/>
</dbReference>
<dbReference type="Gene3D" id="2.30.30.40">
    <property type="entry name" value="SH3 Domains"/>
    <property type="match status" value="1"/>
</dbReference>
<keyword evidence="1 2" id="KW-0728">SH3 domain</keyword>
<comment type="caution">
    <text evidence="5">The sequence shown here is derived from an EMBL/GenBank/DDBJ whole genome shotgun (WGS) entry which is preliminary data.</text>
</comment>
<keyword evidence="6" id="KW-1185">Reference proteome</keyword>